<accession>A0A0D0C7X4</accession>
<evidence type="ECO:0000313" key="2">
    <source>
        <dbReference type="Proteomes" id="UP000054538"/>
    </source>
</evidence>
<keyword evidence="2" id="KW-1185">Reference proteome</keyword>
<dbReference type="STRING" id="930991.A0A0D0C7X4"/>
<dbReference type="AlphaFoldDB" id="A0A0D0C7X4"/>
<dbReference type="OrthoDB" id="2614495at2759"/>
<organism evidence="1 2">
    <name type="scientific">Paxillus rubicundulus Ve08.2h10</name>
    <dbReference type="NCBI Taxonomy" id="930991"/>
    <lineage>
        <taxon>Eukaryota</taxon>
        <taxon>Fungi</taxon>
        <taxon>Dikarya</taxon>
        <taxon>Basidiomycota</taxon>
        <taxon>Agaricomycotina</taxon>
        <taxon>Agaricomycetes</taxon>
        <taxon>Agaricomycetidae</taxon>
        <taxon>Boletales</taxon>
        <taxon>Paxilineae</taxon>
        <taxon>Paxillaceae</taxon>
        <taxon>Paxillus</taxon>
    </lineage>
</organism>
<proteinExistence type="predicted"/>
<sequence>MSIRAGDRVLEVLKLDASGKDWFTWKNRLIVSLTARGLVGYLHGTEPLPISPAEGHSVAWIPTTTAEFEAVRDYDASTKKWVEKDAMVKQQIIVTIPNSLFIEIMSRSTSHEYYEALRNKFENRSIVVAVEKRCQLGELKLKEGGDARAHFEKMTALHEELASL</sequence>
<feature type="non-terminal residue" evidence="1">
    <location>
        <position position="164"/>
    </location>
</feature>
<dbReference type="HOGENOM" id="CLU_078575_3_0_1"/>
<name>A0A0D0C7X4_9AGAM</name>
<gene>
    <name evidence="1" type="ORF">PAXRUDRAFT_162369</name>
</gene>
<dbReference type="Proteomes" id="UP000054538">
    <property type="component" value="Unassembled WGS sequence"/>
</dbReference>
<reference evidence="1 2" key="1">
    <citation type="submission" date="2014-04" db="EMBL/GenBank/DDBJ databases">
        <authorList>
            <consortium name="DOE Joint Genome Institute"/>
            <person name="Kuo A."/>
            <person name="Kohler A."/>
            <person name="Jargeat P."/>
            <person name="Nagy L.G."/>
            <person name="Floudas D."/>
            <person name="Copeland A."/>
            <person name="Barry K.W."/>
            <person name="Cichocki N."/>
            <person name="Veneault-Fourrey C."/>
            <person name="LaButti K."/>
            <person name="Lindquist E.A."/>
            <person name="Lipzen A."/>
            <person name="Lundell T."/>
            <person name="Morin E."/>
            <person name="Murat C."/>
            <person name="Sun H."/>
            <person name="Tunlid A."/>
            <person name="Henrissat B."/>
            <person name="Grigoriev I.V."/>
            <person name="Hibbett D.S."/>
            <person name="Martin F."/>
            <person name="Nordberg H.P."/>
            <person name="Cantor M.N."/>
            <person name="Hua S.X."/>
        </authorList>
    </citation>
    <scope>NUCLEOTIDE SEQUENCE [LARGE SCALE GENOMIC DNA]</scope>
    <source>
        <strain evidence="1 2">Ve08.2h10</strain>
    </source>
</reference>
<dbReference type="Pfam" id="PF14223">
    <property type="entry name" value="Retrotran_gag_2"/>
    <property type="match status" value="1"/>
</dbReference>
<protein>
    <recommendedName>
        <fullName evidence="3">Retrotransposon Copia-like N-terminal domain-containing protein</fullName>
    </recommendedName>
</protein>
<dbReference type="InParanoid" id="A0A0D0C7X4"/>
<evidence type="ECO:0000313" key="1">
    <source>
        <dbReference type="EMBL" id="KIK79042.1"/>
    </source>
</evidence>
<evidence type="ECO:0008006" key="3">
    <source>
        <dbReference type="Google" id="ProtNLM"/>
    </source>
</evidence>
<reference evidence="2" key="2">
    <citation type="submission" date="2015-01" db="EMBL/GenBank/DDBJ databases">
        <title>Evolutionary Origins and Diversification of the Mycorrhizal Mutualists.</title>
        <authorList>
            <consortium name="DOE Joint Genome Institute"/>
            <consortium name="Mycorrhizal Genomics Consortium"/>
            <person name="Kohler A."/>
            <person name="Kuo A."/>
            <person name="Nagy L.G."/>
            <person name="Floudas D."/>
            <person name="Copeland A."/>
            <person name="Barry K.W."/>
            <person name="Cichocki N."/>
            <person name="Veneault-Fourrey C."/>
            <person name="LaButti K."/>
            <person name="Lindquist E.A."/>
            <person name="Lipzen A."/>
            <person name="Lundell T."/>
            <person name="Morin E."/>
            <person name="Murat C."/>
            <person name="Riley R."/>
            <person name="Ohm R."/>
            <person name="Sun H."/>
            <person name="Tunlid A."/>
            <person name="Henrissat B."/>
            <person name="Grigoriev I.V."/>
            <person name="Hibbett D.S."/>
            <person name="Martin F."/>
        </authorList>
    </citation>
    <scope>NUCLEOTIDE SEQUENCE [LARGE SCALE GENOMIC DNA]</scope>
    <source>
        <strain evidence="2">Ve08.2h10</strain>
    </source>
</reference>
<dbReference type="EMBL" id="KN826393">
    <property type="protein sequence ID" value="KIK79042.1"/>
    <property type="molecule type" value="Genomic_DNA"/>
</dbReference>